<dbReference type="Pfam" id="PF20182">
    <property type="entry name" value="DUF6545"/>
    <property type="match status" value="1"/>
</dbReference>
<comment type="caution">
    <text evidence="3">The sequence shown here is derived from an EMBL/GenBank/DDBJ whole genome shotgun (WGS) entry which is preliminary data.</text>
</comment>
<name>A0A0L8N0C1_STRVG</name>
<dbReference type="Proteomes" id="UP000037084">
    <property type="component" value="Unassembled WGS sequence"/>
</dbReference>
<evidence type="ECO:0000313" key="3">
    <source>
        <dbReference type="EMBL" id="KOG56117.1"/>
    </source>
</evidence>
<dbReference type="NCBIfam" id="NF042915">
    <property type="entry name" value="MAB_1171c_fam"/>
    <property type="match status" value="1"/>
</dbReference>
<keyword evidence="1" id="KW-1133">Transmembrane helix</keyword>
<feature type="transmembrane region" description="Helical" evidence="1">
    <location>
        <begin position="104"/>
        <end position="122"/>
    </location>
</feature>
<protein>
    <submittedName>
        <fullName evidence="3">Membrane protein</fullName>
    </submittedName>
</protein>
<feature type="transmembrane region" description="Helical" evidence="1">
    <location>
        <begin position="142"/>
        <end position="166"/>
    </location>
</feature>
<evidence type="ECO:0000313" key="4">
    <source>
        <dbReference type="Proteomes" id="UP000037084"/>
    </source>
</evidence>
<dbReference type="OrthoDB" id="4328840at2"/>
<dbReference type="InterPro" id="IPR050039">
    <property type="entry name" value="MAB_1171c-like"/>
</dbReference>
<keyword evidence="1" id="KW-0472">Membrane</keyword>
<feature type="transmembrane region" description="Helical" evidence="1">
    <location>
        <begin position="216"/>
        <end position="239"/>
    </location>
</feature>
<dbReference type="PATRIC" id="fig|1961.12.peg.2024"/>
<dbReference type="RefSeq" id="WP_053169339.1">
    <property type="nucleotide sequence ID" value="NZ_LGUV01000061.1"/>
</dbReference>
<feature type="transmembrane region" description="Helical" evidence="1">
    <location>
        <begin position="6"/>
        <end position="24"/>
    </location>
</feature>
<dbReference type="InterPro" id="IPR046675">
    <property type="entry name" value="DUF6545"/>
</dbReference>
<organism evidence="3 4">
    <name type="scientific">Streptomyces virginiae</name>
    <name type="common">Streptomyces cinnamonensis</name>
    <dbReference type="NCBI Taxonomy" id="1961"/>
    <lineage>
        <taxon>Bacteria</taxon>
        <taxon>Bacillati</taxon>
        <taxon>Actinomycetota</taxon>
        <taxon>Actinomycetes</taxon>
        <taxon>Kitasatosporales</taxon>
        <taxon>Streptomycetaceae</taxon>
        <taxon>Streptomyces</taxon>
    </lineage>
</organism>
<feature type="transmembrane region" description="Helical" evidence="1">
    <location>
        <begin position="70"/>
        <end position="92"/>
    </location>
</feature>
<feature type="domain" description="DUF6545" evidence="2">
    <location>
        <begin position="246"/>
        <end position="375"/>
    </location>
</feature>
<gene>
    <name evidence="3" type="ORF">ADK75_08725</name>
</gene>
<dbReference type="EMBL" id="LGUV01000061">
    <property type="protein sequence ID" value="KOG56117.1"/>
    <property type="molecule type" value="Genomic_DNA"/>
</dbReference>
<accession>A0A0L8N0C1</accession>
<reference evidence="4" key="1">
    <citation type="submission" date="2015-07" db="EMBL/GenBank/DDBJ databases">
        <authorList>
            <consortium name="Consortium for Microbial Forensics and Genomics (microFORGE)"/>
            <person name="Knight B.M."/>
            <person name="Roberts D.P."/>
            <person name="Lin D."/>
            <person name="Hari K."/>
            <person name="Fletcher J."/>
            <person name="Melcher U."/>
            <person name="Blagden T."/>
            <person name="Winegar R.A."/>
        </authorList>
    </citation>
    <scope>NUCLEOTIDE SEQUENCE [LARGE SCALE GENOMIC DNA]</scope>
    <source>
        <strain evidence="4">NRRL B-1447</strain>
    </source>
</reference>
<feature type="transmembrane region" description="Helical" evidence="1">
    <location>
        <begin position="36"/>
        <end position="58"/>
    </location>
</feature>
<feature type="transmembrane region" description="Helical" evidence="1">
    <location>
        <begin position="178"/>
        <end position="196"/>
    </location>
</feature>
<keyword evidence="1" id="KW-0812">Transmembrane</keyword>
<sequence length="389" mass="42592">MNGEDYYIPAAAMAISLAFKLPALRHNWNDPLLRSVVALLTLAGAVFAFAAPPTIAAVNRWTGIVNVSAPLVYCLITAFSASCLVLMVNWRGGPPEQTRRVSRRWILGYSVVIVALVVLFALGETPVERLRDFDTYYANTPYIGHMIALYLLAHHVAAVVMVVLCWRWSLQVRGWLRVGLVIIVAGYIFNLAYDATKMTAVVARWSGHNLDDLSTFAAPPLASLGALISAMGFVVPLVCQRLSDHWQTWATYRQLGPLWHEVQISAPVGTPSVRIAWWSAAELRVIQRESDIHDGFLHLGPYFDSGLRDGAYASAVAEGADEETARAVADAAMVAAAVRARSADPDGKIIGEDEETFLDTADGPRDLLRISHALRHSPVVQSLRRQVAV</sequence>
<proteinExistence type="predicted"/>
<evidence type="ECO:0000259" key="2">
    <source>
        <dbReference type="Pfam" id="PF20182"/>
    </source>
</evidence>
<dbReference type="AlphaFoldDB" id="A0A0L8N0C1"/>
<evidence type="ECO:0000256" key="1">
    <source>
        <dbReference type="SAM" id="Phobius"/>
    </source>
</evidence>